<dbReference type="Proteomes" id="UP000661507">
    <property type="component" value="Unassembled WGS sequence"/>
</dbReference>
<evidence type="ECO:0000256" key="1">
    <source>
        <dbReference type="ARBA" id="ARBA00003236"/>
    </source>
</evidence>
<evidence type="ECO:0000256" key="4">
    <source>
        <dbReference type="ARBA" id="ARBA00032976"/>
    </source>
</evidence>
<dbReference type="Pfam" id="PF01522">
    <property type="entry name" value="Polysacc_deac_1"/>
    <property type="match status" value="1"/>
</dbReference>
<dbReference type="PANTHER" id="PTHR47561:SF1">
    <property type="entry name" value="POLYSACCHARIDE DEACETYLASE FAMILY PROTEIN (AFU_ORTHOLOGUE AFUA_6G05030)"/>
    <property type="match status" value="1"/>
</dbReference>
<protein>
    <recommendedName>
        <fullName evidence="3">Chitooligosaccharide deacetylase</fullName>
    </recommendedName>
    <alternativeName>
        <fullName evidence="4">Nodulation protein B</fullName>
    </alternativeName>
</protein>
<dbReference type="PANTHER" id="PTHR47561">
    <property type="entry name" value="POLYSACCHARIDE DEACETYLASE FAMILY PROTEIN (AFU_ORTHOLOGUE AFUA_6G05030)"/>
    <property type="match status" value="1"/>
</dbReference>
<keyword evidence="7" id="KW-1185">Reference proteome</keyword>
<sequence length="267" mass="28446">MNRIVALTVNVHGLGPEAATEPASALYGRFAHGGYAYHRGLARLLDALRAAGVPATFFWPSSEAARCPALLERCLADGHEVAAHGRAFEDHMTLGAAEEAAILEEAHDALTACCGTAPLGFRAPTGTLAASTFGTLHRLGYRYDSSNVDDDAPYALAADGAPGMVELPLSEGLTDATHFGRRLTQSRAEAFLTEELDALLPADGFACITLHPRGDLGLAREARIPILLRLLDRARAVHGAEFRLCRDIAAAAFRPDGRVTWNGKLRP</sequence>
<gene>
    <name evidence="6" type="ORF">GCM10011320_58110</name>
</gene>
<dbReference type="EMBL" id="BMKW01000024">
    <property type="protein sequence ID" value="GGJ42924.1"/>
    <property type="molecule type" value="Genomic_DNA"/>
</dbReference>
<comment type="function">
    <text evidence="1">Is involved in generating a small heat-stable compound (Nod), an acylated oligomer of N-acetylglucosamine, that stimulates mitosis in various plant protoplasts.</text>
</comment>
<dbReference type="InterPro" id="IPR011330">
    <property type="entry name" value="Glyco_hydro/deAcase_b/a-brl"/>
</dbReference>
<reference evidence="6" key="2">
    <citation type="submission" date="2020-09" db="EMBL/GenBank/DDBJ databases">
        <authorList>
            <person name="Sun Q."/>
            <person name="Zhou Y."/>
        </authorList>
    </citation>
    <scope>NUCLEOTIDE SEQUENCE</scope>
    <source>
        <strain evidence="6">CGMCC 1.3617</strain>
    </source>
</reference>
<dbReference type="InterPro" id="IPR002509">
    <property type="entry name" value="NODB_dom"/>
</dbReference>
<dbReference type="SUPFAM" id="SSF88713">
    <property type="entry name" value="Glycoside hydrolase/deacetylase"/>
    <property type="match status" value="1"/>
</dbReference>
<feature type="domain" description="NodB homology" evidence="5">
    <location>
        <begin position="24"/>
        <end position="243"/>
    </location>
</feature>
<comment type="similarity">
    <text evidence="2">Belongs to the polysaccharide deacetylase family.</text>
</comment>
<evidence type="ECO:0000256" key="2">
    <source>
        <dbReference type="ARBA" id="ARBA00010973"/>
    </source>
</evidence>
<accession>A0A917L3R7</accession>
<evidence type="ECO:0000256" key="3">
    <source>
        <dbReference type="ARBA" id="ARBA00020071"/>
    </source>
</evidence>
<evidence type="ECO:0000313" key="6">
    <source>
        <dbReference type="EMBL" id="GGJ42924.1"/>
    </source>
</evidence>
<comment type="caution">
    <text evidence="6">The sequence shown here is derived from an EMBL/GenBank/DDBJ whole genome shotgun (WGS) entry which is preliminary data.</text>
</comment>
<evidence type="ECO:0000259" key="5">
    <source>
        <dbReference type="PROSITE" id="PS51677"/>
    </source>
</evidence>
<evidence type="ECO:0000313" key="7">
    <source>
        <dbReference type="Proteomes" id="UP000661507"/>
    </source>
</evidence>
<reference evidence="6" key="1">
    <citation type="journal article" date="2014" name="Int. J. Syst. Evol. Microbiol.">
        <title>Complete genome sequence of Corynebacterium casei LMG S-19264T (=DSM 44701T), isolated from a smear-ripened cheese.</title>
        <authorList>
            <consortium name="US DOE Joint Genome Institute (JGI-PGF)"/>
            <person name="Walter F."/>
            <person name="Albersmeier A."/>
            <person name="Kalinowski J."/>
            <person name="Ruckert C."/>
        </authorList>
    </citation>
    <scope>NUCLEOTIDE SEQUENCE</scope>
    <source>
        <strain evidence="6">CGMCC 1.3617</strain>
    </source>
</reference>
<dbReference type="GO" id="GO:0005975">
    <property type="term" value="P:carbohydrate metabolic process"/>
    <property type="evidence" value="ECO:0007669"/>
    <property type="project" value="InterPro"/>
</dbReference>
<dbReference type="PROSITE" id="PS51677">
    <property type="entry name" value="NODB"/>
    <property type="match status" value="1"/>
</dbReference>
<proteinExistence type="inferred from homology"/>
<dbReference type="AlphaFoldDB" id="A0A917L3R7"/>
<name>A0A917L3R7_9PROT</name>
<dbReference type="GO" id="GO:0016810">
    <property type="term" value="F:hydrolase activity, acting on carbon-nitrogen (but not peptide) bonds"/>
    <property type="evidence" value="ECO:0007669"/>
    <property type="project" value="InterPro"/>
</dbReference>
<dbReference type="Gene3D" id="3.20.20.370">
    <property type="entry name" value="Glycoside hydrolase/deacetylase"/>
    <property type="match status" value="1"/>
</dbReference>
<organism evidence="6 7">
    <name type="scientific">Neoroseomonas lacus</name>
    <dbReference type="NCBI Taxonomy" id="287609"/>
    <lineage>
        <taxon>Bacteria</taxon>
        <taxon>Pseudomonadati</taxon>
        <taxon>Pseudomonadota</taxon>
        <taxon>Alphaproteobacteria</taxon>
        <taxon>Acetobacterales</taxon>
        <taxon>Acetobacteraceae</taxon>
        <taxon>Neoroseomonas</taxon>
    </lineage>
</organism>
<dbReference type="RefSeq" id="WP_188973492.1">
    <property type="nucleotide sequence ID" value="NZ_BMKW01000024.1"/>
</dbReference>